<comment type="caution">
    <text evidence="1">The sequence shown here is derived from an EMBL/GenBank/DDBJ whole genome shotgun (WGS) entry which is preliminary data.</text>
</comment>
<evidence type="ECO:0000313" key="2">
    <source>
        <dbReference type="Proteomes" id="UP000070687"/>
    </source>
</evidence>
<accession>A0A133NYT5</accession>
<dbReference type="GeneID" id="45577301"/>
<dbReference type="EMBL" id="LRQB01000031">
    <property type="protein sequence ID" value="KXA21451.1"/>
    <property type="molecule type" value="Genomic_DNA"/>
</dbReference>
<dbReference type="PATRIC" id="fig|2702.100.peg.524"/>
<organism evidence="1 2">
    <name type="scientific">Gardnerella vaginalis</name>
    <dbReference type="NCBI Taxonomy" id="2702"/>
    <lineage>
        <taxon>Bacteria</taxon>
        <taxon>Bacillati</taxon>
        <taxon>Actinomycetota</taxon>
        <taxon>Actinomycetes</taxon>
        <taxon>Bifidobacteriales</taxon>
        <taxon>Bifidobacteriaceae</taxon>
        <taxon>Gardnerella</taxon>
    </lineage>
</organism>
<reference evidence="1 2" key="1">
    <citation type="submission" date="2016-01" db="EMBL/GenBank/DDBJ databases">
        <authorList>
            <person name="Oliw E.H."/>
        </authorList>
    </citation>
    <scope>NUCLEOTIDE SEQUENCE [LARGE SCALE GENOMIC DNA]</scope>
    <source>
        <strain evidence="1 2">PSS_7772B</strain>
    </source>
</reference>
<dbReference type="Proteomes" id="UP000070687">
    <property type="component" value="Unassembled WGS sequence"/>
</dbReference>
<evidence type="ECO:0000313" key="1">
    <source>
        <dbReference type="EMBL" id="KXA21451.1"/>
    </source>
</evidence>
<sequence>MSTTITMPQIYNPLKDYGYTPITTFWEDFTIAEAFGLDAIEDTYQRAFNEWHSNYKMMTELVMVLNNKIWQYHFYNEDKARVYNDLYTTLAAWCEDNFTSDQLDYYYTTTD</sequence>
<dbReference type="AlphaFoldDB" id="A0A133NYT5"/>
<dbReference type="RefSeq" id="WP_009994580.1">
    <property type="nucleotide sequence ID" value="NZ_JAJNOV010000002.1"/>
</dbReference>
<gene>
    <name evidence="1" type="ORF">HMPREF3208_00545</name>
</gene>
<name>A0A133NYT5_GARVA</name>
<proteinExistence type="predicted"/>
<protein>
    <submittedName>
        <fullName evidence="1">Uncharacterized protein</fullName>
    </submittedName>
</protein>